<organism evidence="8 9">
    <name type="scientific">Arcicella rigui</name>
    <dbReference type="NCBI Taxonomy" id="797020"/>
    <lineage>
        <taxon>Bacteria</taxon>
        <taxon>Pseudomonadati</taxon>
        <taxon>Bacteroidota</taxon>
        <taxon>Cytophagia</taxon>
        <taxon>Cytophagales</taxon>
        <taxon>Flectobacillaceae</taxon>
        <taxon>Arcicella</taxon>
    </lineage>
</organism>
<feature type="domain" description="POTRA" evidence="7">
    <location>
        <begin position="24"/>
        <end position="100"/>
    </location>
</feature>
<dbReference type="RefSeq" id="WP_323296927.1">
    <property type="nucleotide sequence ID" value="NZ_JAYFUM010000011.1"/>
</dbReference>
<gene>
    <name evidence="8" type="ORF">VB248_11510</name>
</gene>
<accession>A0ABU5QA98</accession>
<evidence type="ECO:0000259" key="7">
    <source>
        <dbReference type="PROSITE" id="PS51779"/>
    </source>
</evidence>
<dbReference type="PANTHER" id="PTHR12815">
    <property type="entry name" value="SORTING AND ASSEMBLY MACHINERY SAMM50 PROTEIN FAMILY MEMBER"/>
    <property type="match status" value="1"/>
</dbReference>
<name>A0ABU5QA98_9BACT</name>
<sequence>MLLISFLLSFLNISSQFSQADTFFVVQEIKIVGNEKTKDKIILRELDFLVGDSLSKSLLNERLELNRRKIMNTNLFVHVELKPIFNEKNQLSIEIHLQEQWFILGYPLFVLADRNFSEWWSRGHDFRRTIYGIDLIHSNFNGRGERLSLHLEGGFTQRLDFSYRIPYIDKAQKTGIGMSVSYTTNKNVAFMSLNDTLYYLRSKSINLRERFVGSIYLKKRYGFYNFHTLELKYNNISIADTIQVLNPNYLANGSTRQVYGQLSYYFNYDFRDNITYPLKGKRYEVLINKLGLLPSDDVHQLEVIGGYSLYKPLAKKLFYSMNLEGKISFPDRQPYYNVRGLGYGGDLVRGFELYVVDGTKYFYAKNTLRYELLKEKISVKFLKLKQFNQIPIGLYPNIFADWAYVENRFASENKSNLANRRLYGLGVGLDVVTYYNLVVRFNYAINSLKEKHFVFNMAREF</sequence>
<evidence type="ECO:0000313" key="9">
    <source>
        <dbReference type="Proteomes" id="UP001302949"/>
    </source>
</evidence>
<evidence type="ECO:0000256" key="3">
    <source>
        <dbReference type="ARBA" id="ARBA00022729"/>
    </source>
</evidence>
<dbReference type="InterPro" id="IPR010827">
    <property type="entry name" value="BamA/TamA_POTRA"/>
</dbReference>
<evidence type="ECO:0000256" key="1">
    <source>
        <dbReference type="ARBA" id="ARBA00004370"/>
    </source>
</evidence>
<dbReference type="Proteomes" id="UP001302949">
    <property type="component" value="Unassembled WGS sequence"/>
</dbReference>
<dbReference type="Gene3D" id="3.10.20.310">
    <property type="entry name" value="membrane protein fhac"/>
    <property type="match status" value="1"/>
</dbReference>
<keyword evidence="2" id="KW-0812">Transmembrane</keyword>
<proteinExistence type="predicted"/>
<evidence type="ECO:0000313" key="8">
    <source>
        <dbReference type="EMBL" id="MEA5139771.1"/>
    </source>
</evidence>
<keyword evidence="5" id="KW-0998">Cell outer membrane</keyword>
<dbReference type="InterPro" id="IPR039910">
    <property type="entry name" value="D15-like"/>
</dbReference>
<protein>
    <submittedName>
        <fullName evidence="8">BamA/TamA family outer membrane protein</fullName>
    </submittedName>
</protein>
<dbReference type="EMBL" id="JAYFUM010000011">
    <property type="protein sequence ID" value="MEA5139771.1"/>
    <property type="molecule type" value="Genomic_DNA"/>
</dbReference>
<keyword evidence="9" id="KW-1185">Reference proteome</keyword>
<dbReference type="Pfam" id="PF01103">
    <property type="entry name" value="Omp85"/>
    <property type="match status" value="1"/>
</dbReference>
<dbReference type="Pfam" id="PF07244">
    <property type="entry name" value="POTRA"/>
    <property type="match status" value="1"/>
</dbReference>
<feature type="signal peptide" evidence="6">
    <location>
        <begin position="1"/>
        <end position="20"/>
    </location>
</feature>
<evidence type="ECO:0000256" key="4">
    <source>
        <dbReference type="ARBA" id="ARBA00023136"/>
    </source>
</evidence>
<evidence type="ECO:0000256" key="6">
    <source>
        <dbReference type="SAM" id="SignalP"/>
    </source>
</evidence>
<keyword evidence="3 6" id="KW-0732">Signal</keyword>
<comment type="caution">
    <text evidence="8">The sequence shown here is derived from an EMBL/GenBank/DDBJ whole genome shotgun (WGS) entry which is preliminary data.</text>
</comment>
<keyword evidence="4" id="KW-0472">Membrane</keyword>
<evidence type="ECO:0000256" key="2">
    <source>
        <dbReference type="ARBA" id="ARBA00022692"/>
    </source>
</evidence>
<evidence type="ECO:0000256" key="5">
    <source>
        <dbReference type="ARBA" id="ARBA00023237"/>
    </source>
</evidence>
<dbReference type="PROSITE" id="PS51779">
    <property type="entry name" value="POTRA"/>
    <property type="match status" value="1"/>
</dbReference>
<dbReference type="Gene3D" id="2.40.160.50">
    <property type="entry name" value="membrane protein fhac: a member of the omp85/tpsb transporter family"/>
    <property type="match status" value="1"/>
</dbReference>
<dbReference type="InterPro" id="IPR000184">
    <property type="entry name" value="Bac_surfAg_D15"/>
</dbReference>
<feature type="chain" id="PRO_5046590702" evidence="6">
    <location>
        <begin position="21"/>
        <end position="461"/>
    </location>
</feature>
<reference evidence="8 9" key="1">
    <citation type="submission" date="2023-12" db="EMBL/GenBank/DDBJ databases">
        <title>Novel species of the genus Arcicella isolated from rivers.</title>
        <authorList>
            <person name="Lu H."/>
        </authorList>
    </citation>
    <scope>NUCLEOTIDE SEQUENCE [LARGE SCALE GENOMIC DNA]</scope>
    <source>
        <strain evidence="8 9">KCTC 23307</strain>
    </source>
</reference>
<dbReference type="InterPro" id="IPR034746">
    <property type="entry name" value="POTRA"/>
</dbReference>
<dbReference type="PANTHER" id="PTHR12815:SF47">
    <property type="entry name" value="TRANSLOCATION AND ASSEMBLY MODULE SUBUNIT TAMA"/>
    <property type="match status" value="1"/>
</dbReference>
<comment type="subcellular location">
    <subcellularLocation>
        <location evidence="1">Membrane</location>
    </subcellularLocation>
</comment>